<dbReference type="SUPFAM" id="SSF53448">
    <property type="entry name" value="Nucleotide-diphospho-sugar transferases"/>
    <property type="match status" value="1"/>
</dbReference>
<comment type="caution">
    <text evidence="2">The sequence shown here is derived from an EMBL/GenBank/DDBJ whole genome shotgun (WGS) entry which is preliminary data.</text>
</comment>
<name>A0ABS4BVB6_9FLAO</name>
<evidence type="ECO:0000313" key="2">
    <source>
        <dbReference type="EMBL" id="MBP0904518.1"/>
    </source>
</evidence>
<organism evidence="2 3">
    <name type="scientific">Mariniflexile gromovii</name>
    <dbReference type="NCBI Taxonomy" id="362523"/>
    <lineage>
        <taxon>Bacteria</taxon>
        <taxon>Pseudomonadati</taxon>
        <taxon>Bacteroidota</taxon>
        <taxon>Flavobacteriia</taxon>
        <taxon>Flavobacteriales</taxon>
        <taxon>Flavobacteriaceae</taxon>
        <taxon>Mariniflexile</taxon>
    </lineage>
</organism>
<dbReference type="InterPro" id="IPR029044">
    <property type="entry name" value="Nucleotide-diphossugar_trans"/>
</dbReference>
<feature type="domain" description="Glycosyltransferase 2-like" evidence="1">
    <location>
        <begin position="5"/>
        <end position="147"/>
    </location>
</feature>
<gene>
    <name evidence="2" type="ORF">J8H85_11825</name>
</gene>
<dbReference type="RefSeq" id="WP_209655412.1">
    <property type="nucleotide sequence ID" value="NZ_JAGJCB010000011.1"/>
</dbReference>
<dbReference type="InterPro" id="IPR001173">
    <property type="entry name" value="Glyco_trans_2-like"/>
</dbReference>
<dbReference type="CDD" id="cd06433">
    <property type="entry name" value="GT_2_WfgS_like"/>
    <property type="match status" value="1"/>
</dbReference>
<proteinExistence type="predicted"/>
<dbReference type="EMBL" id="JAGJCB010000011">
    <property type="protein sequence ID" value="MBP0904518.1"/>
    <property type="molecule type" value="Genomic_DNA"/>
</dbReference>
<dbReference type="Proteomes" id="UP000670776">
    <property type="component" value="Unassembled WGS sequence"/>
</dbReference>
<protein>
    <submittedName>
        <fullName evidence="2">Glycosyltransferase</fullName>
    </submittedName>
</protein>
<dbReference type="PANTHER" id="PTHR22916:SF67">
    <property type="entry name" value="COLANIC ACID BIOSYNTHESIS GLYCOSYL TRANSFERASE WCAE-RELATED"/>
    <property type="match status" value="1"/>
</dbReference>
<dbReference type="Gene3D" id="3.90.550.10">
    <property type="entry name" value="Spore Coat Polysaccharide Biosynthesis Protein SpsA, Chain A"/>
    <property type="match status" value="1"/>
</dbReference>
<dbReference type="Pfam" id="PF00535">
    <property type="entry name" value="Glycos_transf_2"/>
    <property type="match status" value="1"/>
</dbReference>
<sequence length="259" mass="29926">MLKLSIITINYNNLSGLTKTVASVLNQSRKAFEFIVIDGGSTDGSKEYLESSKEKINYWVSEPDNGIYNAMNKGIAKASGEYLFFLNSGDHFIDENSLEKVQFHLNQIDVVYFNVNVVKNGVSNILENPKEISFEYIHNNLPCHQCTFIRKTVFDKIGCYDENLKIVADWKWLIIALLKHNVSYQYVNDVFSTFYNDGVSSLEENQQLIQEERQQVLNTEFPILMNDLKTIYTLKRVLRNLRKSKKINLLIKLGLLDKF</sequence>
<reference evidence="2 3" key="1">
    <citation type="submission" date="2021-04" db="EMBL/GenBank/DDBJ databases">
        <title>Mariniflexile gromovii gen. nov., sp. nov., a gliding bacterium isolated from the sea urchin Strongylocentrotus intermedius.</title>
        <authorList>
            <person name="Ko S."/>
            <person name="Le V."/>
            <person name="Ahn C.-Y."/>
            <person name="Oh H.-M."/>
        </authorList>
    </citation>
    <scope>NUCLEOTIDE SEQUENCE [LARGE SCALE GENOMIC DNA]</scope>
    <source>
        <strain evidence="2 3">KCTC 12570</strain>
    </source>
</reference>
<accession>A0ABS4BVB6</accession>
<evidence type="ECO:0000259" key="1">
    <source>
        <dbReference type="Pfam" id="PF00535"/>
    </source>
</evidence>
<evidence type="ECO:0000313" key="3">
    <source>
        <dbReference type="Proteomes" id="UP000670776"/>
    </source>
</evidence>
<keyword evidence="3" id="KW-1185">Reference proteome</keyword>
<dbReference type="PANTHER" id="PTHR22916">
    <property type="entry name" value="GLYCOSYLTRANSFERASE"/>
    <property type="match status" value="1"/>
</dbReference>